<protein>
    <recommendedName>
        <fullName evidence="9">FACT complex subunit SSRP1</fullName>
    </recommendedName>
</protein>
<dbReference type="InterPro" id="IPR011993">
    <property type="entry name" value="PH-like_dom_sf"/>
</dbReference>
<dbReference type="Proteomes" id="UP001485043">
    <property type="component" value="Unassembled WGS sequence"/>
</dbReference>
<dbReference type="AlphaFoldDB" id="A0AAW1S1A8"/>
<gene>
    <name evidence="11" type="ORF">WJX84_012069</name>
</gene>
<dbReference type="GO" id="GO:0006260">
    <property type="term" value="P:DNA replication"/>
    <property type="evidence" value="ECO:0007669"/>
    <property type="project" value="UniProtKB-KW"/>
</dbReference>
<dbReference type="InterPro" id="IPR000969">
    <property type="entry name" value="SSRP1/POB3"/>
</dbReference>
<keyword evidence="12" id="KW-1185">Reference proteome</keyword>
<comment type="function">
    <text evidence="9">Component of the FACT complex, a general chromatin factor that acts to reorganize nucleosomes. The FACT complex is involved in multiple processes that require DNA as a template such as mRNA elongation, DNA replication and DNA repair. During transcription elongation the FACT complex acts as a histone chaperone that both destabilizes and restores nucleosomal structure. It facilitates the passage of RNA polymerase II and transcription by promoting the dissociation of one histone H2A-H2B dimer from the nucleosome, then subsequently promotes the reestablishment of the nucleosome following the passage of RNA polymerase II.</text>
</comment>
<keyword evidence="4 9" id="KW-0227">DNA damage</keyword>
<dbReference type="GO" id="GO:0003677">
    <property type="term" value="F:DNA binding"/>
    <property type="evidence" value="ECO:0007669"/>
    <property type="project" value="InterPro"/>
</dbReference>
<comment type="similarity">
    <text evidence="1 9">Belongs to the SSRP1 family.</text>
</comment>
<evidence type="ECO:0000256" key="9">
    <source>
        <dbReference type="RuleBase" id="RU364013"/>
    </source>
</evidence>
<evidence type="ECO:0000256" key="6">
    <source>
        <dbReference type="ARBA" id="ARBA00023163"/>
    </source>
</evidence>
<organism evidence="11 12">
    <name type="scientific">Apatococcus fuscideae</name>
    <dbReference type="NCBI Taxonomy" id="2026836"/>
    <lineage>
        <taxon>Eukaryota</taxon>
        <taxon>Viridiplantae</taxon>
        <taxon>Chlorophyta</taxon>
        <taxon>core chlorophytes</taxon>
        <taxon>Trebouxiophyceae</taxon>
        <taxon>Chlorellales</taxon>
        <taxon>Chlorellaceae</taxon>
        <taxon>Apatococcus</taxon>
    </lineage>
</organism>
<dbReference type="Gene3D" id="2.30.29.30">
    <property type="entry name" value="Pleckstrin-homology domain (PH domain)/Phosphotyrosine-binding domain (PTB)"/>
    <property type="match status" value="1"/>
</dbReference>
<evidence type="ECO:0000256" key="3">
    <source>
        <dbReference type="ARBA" id="ARBA00022705"/>
    </source>
</evidence>
<comment type="subcellular location">
    <subcellularLocation>
        <location evidence="9">Nucleus</location>
    </subcellularLocation>
    <subcellularLocation>
        <location evidence="9">Chromosome</location>
    </subcellularLocation>
</comment>
<evidence type="ECO:0000313" key="12">
    <source>
        <dbReference type="Proteomes" id="UP001485043"/>
    </source>
</evidence>
<evidence type="ECO:0000256" key="1">
    <source>
        <dbReference type="ARBA" id="ARBA00010060"/>
    </source>
</evidence>
<evidence type="ECO:0000256" key="7">
    <source>
        <dbReference type="ARBA" id="ARBA00023204"/>
    </source>
</evidence>
<feature type="domain" description="Histone chaperone RTT106/FACT complex subunit SPT16-like middle" evidence="10">
    <location>
        <begin position="4"/>
        <end position="71"/>
    </location>
</feature>
<name>A0AAW1S1A8_9CHLO</name>
<evidence type="ECO:0000256" key="8">
    <source>
        <dbReference type="ARBA" id="ARBA00023242"/>
    </source>
</evidence>
<dbReference type="GO" id="GO:0006281">
    <property type="term" value="P:DNA repair"/>
    <property type="evidence" value="ECO:0007669"/>
    <property type="project" value="UniProtKB-KW"/>
</dbReference>
<dbReference type="InterPro" id="IPR050454">
    <property type="entry name" value="RTT106/SSRP1_HistChap/FACT"/>
</dbReference>
<sequence length="108" mass="12055">MWASPPMLLVYEEQDSVEFLRQGGGVLAASAKTFDLAVRSSETEYLFRGIAKSEWSNLFEFIEAKRMRIENIKEAKMVPGVPGINQALDLDLGDDIDTGIARMQANED</sequence>
<dbReference type="SUPFAM" id="SSF50729">
    <property type="entry name" value="PH domain-like"/>
    <property type="match status" value="1"/>
</dbReference>
<dbReference type="PRINTS" id="PR00887">
    <property type="entry name" value="SSRCOGNITION"/>
</dbReference>
<dbReference type="EMBL" id="JALJOV010001867">
    <property type="protein sequence ID" value="KAK9839372.1"/>
    <property type="molecule type" value="Genomic_DNA"/>
</dbReference>
<keyword evidence="2 9" id="KW-0158">Chromosome</keyword>
<keyword evidence="7 9" id="KW-0234">DNA repair</keyword>
<keyword evidence="8 9" id="KW-0539">Nucleus</keyword>
<evidence type="ECO:0000313" key="11">
    <source>
        <dbReference type="EMBL" id="KAK9839372.1"/>
    </source>
</evidence>
<evidence type="ECO:0000256" key="5">
    <source>
        <dbReference type="ARBA" id="ARBA00023015"/>
    </source>
</evidence>
<evidence type="ECO:0000256" key="2">
    <source>
        <dbReference type="ARBA" id="ARBA00022454"/>
    </source>
</evidence>
<keyword evidence="6 9" id="KW-0804">Transcription</keyword>
<dbReference type="InterPro" id="IPR013719">
    <property type="entry name" value="RTT106/SPT16-like_middle_dom"/>
</dbReference>
<keyword evidence="3 9" id="KW-0235">DNA replication</keyword>
<dbReference type="Pfam" id="PF08512">
    <property type="entry name" value="Rttp106-like_middle"/>
    <property type="match status" value="1"/>
</dbReference>
<dbReference type="PANTHER" id="PTHR45849">
    <property type="entry name" value="FACT COMPLEX SUBUNIT SSRP1"/>
    <property type="match status" value="1"/>
</dbReference>
<keyword evidence="5 9" id="KW-0805">Transcription regulation</keyword>
<dbReference type="GO" id="GO:0042393">
    <property type="term" value="F:histone binding"/>
    <property type="evidence" value="ECO:0007669"/>
    <property type="project" value="TreeGrafter"/>
</dbReference>
<accession>A0AAW1S1A8</accession>
<reference evidence="11 12" key="1">
    <citation type="journal article" date="2024" name="Nat. Commun.">
        <title>Phylogenomics reveals the evolutionary origins of lichenization in chlorophyte algae.</title>
        <authorList>
            <person name="Puginier C."/>
            <person name="Libourel C."/>
            <person name="Otte J."/>
            <person name="Skaloud P."/>
            <person name="Haon M."/>
            <person name="Grisel S."/>
            <person name="Petersen M."/>
            <person name="Berrin J.G."/>
            <person name="Delaux P.M."/>
            <person name="Dal Grande F."/>
            <person name="Keller J."/>
        </authorList>
    </citation>
    <scope>NUCLEOTIDE SEQUENCE [LARGE SCALE GENOMIC DNA]</scope>
    <source>
        <strain evidence="11 12">SAG 2523</strain>
    </source>
</reference>
<dbReference type="PANTHER" id="PTHR45849:SF1">
    <property type="entry name" value="FACT COMPLEX SUBUNIT SSRP1"/>
    <property type="match status" value="1"/>
</dbReference>
<evidence type="ECO:0000259" key="10">
    <source>
        <dbReference type="Pfam" id="PF08512"/>
    </source>
</evidence>
<dbReference type="GO" id="GO:0031491">
    <property type="term" value="F:nucleosome binding"/>
    <property type="evidence" value="ECO:0007669"/>
    <property type="project" value="TreeGrafter"/>
</dbReference>
<comment type="caution">
    <text evidence="11">The sequence shown here is derived from an EMBL/GenBank/DDBJ whole genome shotgun (WGS) entry which is preliminary data.</text>
</comment>
<evidence type="ECO:0000256" key="4">
    <source>
        <dbReference type="ARBA" id="ARBA00022763"/>
    </source>
</evidence>
<dbReference type="GO" id="GO:0035101">
    <property type="term" value="C:FACT complex"/>
    <property type="evidence" value="ECO:0007669"/>
    <property type="project" value="TreeGrafter"/>
</dbReference>
<proteinExistence type="inferred from homology"/>